<name>A0A367KJ53_RHIST</name>
<feature type="compositionally biased region" description="Low complexity" evidence="1">
    <location>
        <begin position="48"/>
        <end position="58"/>
    </location>
</feature>
<evidence type="ECO:0000313" key="3">
    <source>
        <dbReference type="Proteomes" id="UP000253551"/>
    </source>
</evidence>
<feature type="region of interest" description="Disordered" evidence="1">
    <location>
        <begin position="16"/>
        <end position="108"/>
    </location>
</feature>
<dbReference type="STRING" id="4846.A0A367KJ53"/>
<evidence type="ECO:0000313" key="2">
    <source>
        <dbReference type="EMBL" id="RCI02181.1"/>
    </source>
</evidence>
<gene>
    <name evidence="2" type="ORF">CU098_011958</name>
</gene>
<feature type="compositionally biased region" description="Acidic residues" evidence="1">
    <location>
        <begin position="236"/>
        <end position="248"/>
    </location>
</feature>
<feature type="region of interest" description="Disordered" evidence="1">
    <location>
        <begin position="149"/>
        <end position="192"/>
    </location>
</feature>
<comment type="caution">
    <text evidence="2">The sequence shown here is derived from an EMBL/GenBank/DDBJ whole genome shotgun (WGS) entry which is preliminary data.</text>
</comment>
<protein>
    <submittedName>
        <fullName evidence="2">Uncharacterized protein</fullName>
    </submittedName>
</protein>
<feature type="compositionally biased region" description="Polar residues" evidence="1">
    <location>
        <begin position="173"/>
        <end position="190"/>
    </location>
</feature>
<keyword evidence="3" id="KW-1185">Reference proteome</keyword>
<dbReference type="EMBL" id="PJQM01001497">
    <property type="protein sequence ID" value="RCI02181.1"/>
    <property type="molecule type" value="Genomic_DNA"/>
</dbReference>
<feature type="compositionally biased region" description="Basic and acidic residues" evidence="1">
    <location>
        <begin position="19"/>
        <end position="39"/>
    </location>
</feature>
<organism evidence="2 3">
    <name type="scientific">Rhizopus stolonifer</name>
    <name type="common">Rhizopus nigricans</name>
    <dbReference type="NCBI Taxonomy" id="4846"/>
    <lineage>
        <taxon>Eukaryota</taxon>
        <taxon>Fungi</taxon>
        <taxon>Fungi incertae sedis</taxon>
        <taxon>Mucoromycota</taxon>
        <taxon>Mucoromycotina</taxon>
        <taxon>Mucoromycetes</taxon>
        <taxon>Mucorales</taxon>
        <taxon>Mucorineae</taxon>
        <taxon>Rhizopodaceae</taxon>
        <taxon>Rhizopus</taxon>
    </lineage>
</organism>
<feature type="compositionally biased region" description="Pro residues" evidence="1">
    <location>
        <begin position="156"/>
        <end position="172"/>
    </location>
</feature>
<accession>A0A367KJ53</accession>
<evidence type="ECO:0000256" key="1">
    <source>
        <dbReference type="SAM" id="MobiDB-lite"/>
    </source>
</evidence>
<dbReference type="Proteomes" id="UP000253551">
    <property type="component" value="Unassembled WGS sequence"/>
</dbReference>
<dbReference type="AlphaFoldDB" id="A0A367KJ53"/>
<proteinExistence type="predicted"/>
<sequence>MRHLFDHRKEHKTLKLAKKLQEEADREWEQETAKRREQELNDEAIAKALQAQLEQEQQSPIHNVPPPLPTKPRAYASPPQGMAPYHSSTQPALPPRQPYRPELQISSPSPVFHTPLVALDSQTYPTSPPPITMPVPTFKQETPILHHPEPIMLPLQSPPPLDTPSITQPPLPLNTTSITHPAVPYSTNNPYRIPVKPKFSDSVLSFKPNEEDHPVPKRPPTPLGSATIELGRFSDDNDEEQEEEEDTAVDPFADIYDIHIPQDPLATTAILKRKESKEAIEQTIRTYQEKESLESDSVRVYPTKILKAGAPPILSFTK</sequence>
<dbReference type="OrthoDB" id="2290903at2759"/>
<dbReference type="CDD" id="cd22249">
    <property type="entry name" value="UDM1_RNF168_RNF169-like"/>
    <property type="match status" value="1"/>
</dbReference>
<reference evidence="2 3" key="1">
    <citation type="journal article" date="2018" name="G3 (Bethesda)">
        <title>Phylogenetic and Phylogenomic Definition of Rhizopus Species.</title>
        <authorList>
            <person name="Gryganskyi A.P."/>
            <person name="Golan J."/>
            <person name="Dolatabadi S."/>
            <person name="Mondo S."/>
            <person name="Robb S."/>
            <person name="Idnurm A."/>
            <person name="Muszewska A."/>
            <person name="Steczkiewicz K."/>
            <person name="Masonjones S."/>
            <person name="Liao H.L."/>
            <person name="Gajdeczka M.T."/>
            <person name="Anike F."/>
            <person name="Vuek A."/>
            <person name="Anishchenko I.M."/>
            <person name="Voigt K."/>
            <person name="de Hoog G.S."/>
            <person name="Smith M.E."/>
            <person name="Heitman J."/>
            <person name="Vilgalys R."/>
            <person name="Stajich J.E."/>
        </authorList>
    </citation>
    <scope>NUCLEOTIDE SEQUENCE [LARGE SCALE GENOMIC DNA]</scope>
    <source>
        <strain evidence="2 3">LSU 92-RS-03</strain>
    </source>
</reference>
<feature type="region of interest" description="Disordered" evidence="1">
    <location>
        <begin position="204"/>
        <end position="248"/>
    </location>
</feature>